<proteinExistence type="predicted"/>
<dbReference type="EMBL" id="JAWDGP010005399">
    <property type="protein sequence ID" value="KAK3757228.1"/>
    <property type="molecule type" value="Genomic_DNA"/>
</dbReference>
<protein>
    <submittedName>
        <fullName evidence="1">Uncharacterized protein</fullName>
    </submittedName>
</protein>
<keyword evidence="2" id="KW-1185">Reference proteome</keyword>
<evidence type="ECO:0000313" key="1">
    <source>
        <dbReference type="EMBL" id="KAK3757228.1"/>
    </source>
</evidence>
<dbReference type="AlphaFoldDB" id="A0AAE1D5I9"/>
<comment type="caution">
    <text evidence="1">The sequence shown here is derived from an EMBL/GenBank/DDBJ whole genome shotgun (WGS) entry which is preliminary data.</text>
</comment>
<organism evidence="1 2">
    <name type="scientific">Elysia crispata</name>
    <name type="common">lettuce slug</name>
    <dbReference type="NCBI Taxonomy" id="231223"/>
    <lineage>
        <taxon>Eukaryota</taxon>
        <taxon>Metazoa</taxon>
        <taxon>Spiralia</taxon>
        <taxon>Lophotrochozoa</taxon>
        <taxon>Mollusca</taxon>
        <taxon>Gastropoda</taxon>
        <taxon>Heterobranchia</taxon>
        <taxon>Euthyneura</taxon>
        <taxon>Panpulmonata</taxon>
        <taxon>Sacoglossa</taxon>
        <taxon>Placobranchoidea</taxon>
        <taxon>Plakobranchidae</taxon>
        <taxon>Elysia</taxon>
    </lineage>
</organism>
<sequence length="100" mass="10983">MAAPPLTLSTQKTDLAGAVVCPCRAKLDIDMTFPLHPSRAQTASRTMTGSYRTVIGRRDRKVRESYPACQLLFTTPFSSVCLGWTAARPRKQGLTTNILI</sequence>
<dbReference type="Proteomes" id="UP001283361">
    <property type="component" value="Unassembled WGS sequence"/>
</dbReference>
<accession>A0AAE1D5I9</accession>
<evidence type="ECO:0000313" key="2">
    <source>
        <dbReference type="Proteomes" id="UP001283361"/>
    </source>
</evidence>
<gene>
    <name evidence="1" type="ORF">RRG08_047419</name>
</gene>
<name>A0AAE1D5I9_9GAST</name>
<reference evidence="1" key="1">
    <citation type="journal article" date="2023" name="G3 (Bethesda)">
        <title>A reference genome for the long-term kleptoplast-retaining sea slug Elysia crispata morphotype clarki.</title>
        <authorList>
            <person name="Eastman K.E."/>
            <person name="Pendleton A.L."/>
            <person name="Shaikh M.A."/>
            <person name="Suttiyut T."/>
            <person name="Ogas R."/>
            <person name="Tomko P."/>
            <person name="Gavelis G."/>
            <person name="Widhalm J.R."/>
            <person name="Wisecaver J.H."/>
        </authorList>
    </citation>
    <scope>NUCLEOTIDE SEQUENCE</scope>
    <source>
        <strain evidence="1">ECLA1</strain>
    </source>
</reference>